<evidence type="ECO:0000256" key="7">
    <source>
        <dbReference type="ARBA" id="ARBA00023049"/>
    </source>
</evidence>
<keyword evidence="7" id="KW-0482">Metalloprotease</keyword>
<keyword evidence="8" id="KW-0547">Nucleotide-binding</keyword>
<evidence type="ECO:0000256" key="8">
    <source>
        <dbReference type="RuleBase" id="RU003651"/>
    </source>
</evidence>
<keyword evidence="4" id="KW-0479">Metal-binding</keyword>
<evidence type="ECO:0000256" key="5">
    <source>
        <dbReference type="ARBA" id="ARBA00022801"/>
    </source>
</evidence>
<dbReference type="Proteomes" id="UP001596302">
    <property type="component" value="Unassembled WGS sequence"/>
</dbReference>
<evidence type="ECO:0000256" key="2">
    <source>
        <dbReference type="ARBA" id="ARBA00010044"/>
    </source>
</evidence>
<dbReference type="InterPro" id="IPR003959">
    <property type="entry name" value="ATPase_AAA_core"/>
</dbReference>
<dbReference type="InterPro" id="IPR000642">
    <property type="entry name" value="Peptidase_M41"/>
</dbReference>
<dbReference type="RefSeq" id="WP_379586404.1">
    <property type="nucleotide sequence ID" value="NZ_JBHSQW010000035.1"/>
</dbReference>
<proteinExistence type="inferred from homology"/>
<dbReference type="SUPFAM" id="SSF140990">
    <property type="entry name" value="FtsH protease domain-like"/>
    <property type="match status" value="1"/>
</dbReference>
<evidence type="ECO:0000256" key="4">
    <source>
        <dbReference type="ARBA" id="ARBA00022723"/>
    </source>
</evidence>
<dbReference type="InterPro" id="IPR027417">
    <property type="entry name" value="P-loop_NTPase"/>
</dbReference>
<dbReference type="PRINTS" id="PR00830">
    <property type="entry name" value="ENDOLAPTASE"/>
</dbReference>
<dbReference type="Pfam" id="PF01434">
    <property type="entry name" value="Peptidase_M41"/>
    <property type="match status" value="1"/>
</dbReference>
<feature type="transmembrane region" description="Helical" evidence="10">
    <location>
        <begin position="153"/>
        <end position="175"/>
    </location>
</feature>
<feature type="transmembrane region" description="Helical" evidence="10">
    <location>
        <begin position="20"/>
        <end position="39"/>
    </location>
</feature>
<dbReference type="Gene3D" id="1.10.8.60">
    <property type="match status" value="1"/>
</dbReference>
<sequence>MTDAAPSPATRKPMPVWDRIRLLLLFAVAFLVIVWAAMADNPLLPFVDSLRIHLVESQWLLWLFGLELLRQAHFLVSEHWSAYHRFWTERVFGGADRLVKRRFSDWTRFRIGRLIKIAALIVLFALVAAQILQTSPVLAVFQLPALIWSALPFIFQLAFAFFFIAFQFIGLFWLLSRGGVDTYFPDDIKTRFRDVWGQDHVLERIKENILFLERPEEIERKGGYVPGGILLWGPPGTGKTLMAEAVAGETGRPYVFVDPGAFINMFMGVGILKVKSLFRKLRKLALRYGGVIVFFDEADALGNRGALAQSGPGGPRGMGPAPFHAAGCHGLSYLSEDTQLLLAREAMRAVAADSPPEPSRRSRFVMGGFGGGGAGMGTLQALLTELSGLKKPRGLINRWGRRALGMRPKPPPQYRILVMMATNMPEALDEALLRPGRIDRIYKVGYPSKAGRIRTYEGYFARVPHEITPEQLDKLATITPYATGATIKDLVNEALIMAIRDGREVITWRDVIRAKQLKDLGPPEDVEYIERERHAVAVHEGCHAVVAFRVREHMEIDLATIEKGSDYLGMVASIPPEDQFTRWRSEYEADILVSLASLAGERLFFDGDSSSGVSGDLESATTLASFMEGFWGMGSTVSSYSTARRLEVGSPGGGRGAPGKRGESTETMMRKALADRIEDQLADLLERAESIVRDNRAAVLALAHALETYKTLSGEDVEAVLSGTKGPTVDGSRYADPGFIARLEEYHAAVVGAHRGHTRVQIALPDAQPDPVPASRAMSERESG</sequence>
<feature type="transmembrane region" description="Helical" evidence="10">
    <location>
        <begin position="59"/>
        <end position="76"/>
    </location>
</feature>
<organism evidence="12 13">
    <name type="scientific">Pseudonocardia hispaniensis</name>
    <dbReference type="NCBI Taxonomy" id="904933"/>
    <lineage>
        <taxon>Bacteria</taxon>
        <taxon>Bacillati</taxon>
        <taxon>Actinomycetota</taxon>
        <taxon>Actinomycetes</taxon>
        <taxon>Pseudonocardiales</taxon>
        <taxon>Pseudonocardiaceae</taxon>
        <taxon>Pseudonocardia</taxon>
    </lineage>
</organism>
<gene>
    <name evidence="12" type="ORF">ACFQE5_17385</name>
</gene>
<keyword evidence="10" id="KW-1133">Transmembrane helix</keyword>
<evidence type="ECO:0000256" key="6">
    <source>
        <dbReference type="ARBA" id="ARBA00022833"/>
    </source>
</evidence>
<keyword evidence="3" id="KW-0645">Protease</keyword>
<feature type="region of interest" description="Disordered" evidence="9">
    <location>
        <begin position="646"/>
        <end position="666"/>
    </location>
</feature>
<comment type="cofactor">
    <cofactor evidence="1">
        <name>Zn(2+)</name>
        <dbReference type="ChEBI" id="CHEBI:29105"/>
    </cofactor>
</comment>
<dbReference type="SUPFAM" id="SSF52540">
    <property type="entry name" value="P-loop containing nucleoside triphosphate hydrolases"/>
    <property type="match status" value="1"/>
</dbReference>
<comment type="caution">
    <text evidence="12">The sequence shown here is derived from an EMBL/GenBank/DDBJ whole genome shotgun (WGS) entry which is preliminary data.</text>
</comment>
<dbReference type="Gene3D" id="1.20.58.760">
    <property type="entry name" value="Peptidase M41"/>
    <property type="match status" value="1"/>
</dbReference>
<keyword evidence="6" id="KW-0862">Zinc</keyword>
<dbReference type="PANTHER" id="PTHR23076:SF97">
    <property type="entry name" value="ATP-DEPENDENT ZINC METALLOPROTEASE YME1L1"/>
    <property type="match status" value="1"/>
</dbReference>
<evidence type="ECO:0000313" key="13">
    <source>
        <dbReference type="Proteomes" id="UP001596302"/>
    </source>
</evidence>
<comment type="similarity">
    <text evidence="2">In the C-terminal section; belongs to the peptidase M41 family.</text>
</comment>
<evidence type="ECO:0000256" key="1">
    <source>
        <dbReference type="ARBA" id="ARBA00001947"/>
    </source>
</evidence>
<dbReference type="InterPro" id="IPR003593">
    <property type="entry name" value="AAA+_ATPase"/>
</dbReference>
<evidence type="ECO:0000256" key="3">
    <source>
        <dbReference type="ARBA" id="ARBA00022670"/>
    </source>
</evidence>
<dbReference type="Pfam" id="PF17862">
    <property type="entry name" value="AAA_lid_3"/>
    <property type="match status" value="1"/>
</dbReference>
<evidence type="ECO:0000313" key="12">
    <source>
        <dbReference type="EMBL" id="MFC5995981.1"/>
    </source>
</evidence>
<evidence type="ECO:0000256" key="9">
    <source>
        <dbReference type="SAM" id="MobiDB-lite"/>
    </source>
</evidence>
<dbReference type="Gene3D" id="3.40.50.300">
    <property type="entry name" value="P-loop containing nucleotide triphosphate hydrolases"/>
    <property type="match status" value="1"/>
</dbReference>
<dbReference type="EMBL" id="JBHSQW010000035">
    <property type="protein sequence ID" value="MFC5995981.1"/>
    <property type="molecule type" value="Genomic_DNA"/>
</dbReference>
<dbReference type="InterPro" id="IPR003960">
    <property type="entry name" value="ATPase_AAA_CS"/>
</dbReference>
<accession>A0ABW1J555</accession>
<keyword evidence="5" id="KW-0378">Hydrolase</keyword>
<feature type="compositionally biased region" description="Gly residues" evidence="9">
    <location>
        <begin position="650"/>
        <end position="659"/>
    </location>
</feature>
<evidence type="ECO:0000259" key="11">
    <source>
        <dbReference type="SMART" id="SM00382"/>
    </source>
</evidence>
<reference evidence="13" key="1">
    <citation type="journal article" date="2019" name="Int. J. Syst. Evol. Microbiol.">
        <title>The Global Catalogue of Microorganisms (GCM) 10K type strain sequencing project: providing services to taxonomists for standard genome sequencing and annotation.</title>
        <authorList>
            <consortium name="The Broad Institute Genomics Platform"/>
            <consortium name="The Broad Institute Genome Sequencing Center for Infectious Disease"/>
            <person name="Wu L."/>
            <person name="Ma J."/>
        </authorList>
    </citation>
    <scope>NUCLEOTIDE SEQUENCE [LARGE SCALE GENOMIC DNA]</scope>
    <source>
        <strain evidence="13">CCM 8391</strain>
    </source>
</reference>
<keyword evidence="13" id="KW-1185">Reference proteome</keyword>
<dbReference type="SMART" id="SM00382">
    <property type="entry name" value="AAA"/>
    <property type="match status" value="1"/>
</dbReference>
<dbReference type="PROSITE" id="PS00674">
    <property type="entry name" value="AAA"/>
    <property type="match status" value="1"/>
</dbReference>
<protein>
    <submittedName>
        <fullName evidence="12">AAA family ATPase</fullName>
    </submittedName>
</protein>
<keyword evidence="10" id="KW-0812">Transmembrane</keyword>
<dbReference type="PANTHER" id="PTHR23076">
    <property type="entry name" value="METALLOPROTEASE M41 FTSH"/>
    <property type="match status" value="1"/>
</dbReference>
<keyword evidence="10" id="KW-0472">Membrane</keyword>
<dbReference type="InterPro" id="IPR037219">
    <property type="entry name" value="Peptidase_M41-like"/>
</dbReference>
<comment type="similarity">
    <text evidence="8">Belongs to the AAA ATPase family.</text>
</comment>
<evidence type="ECO:0000256" key="10">
    <source>
        <dbReference type="SAM" id="Phobius"/>
    </source>
</evidence>
<keyword evidence="8" id="KW-0067">ATP-binding</keyword>
<dbReference type="InterPro" id="IPR041569">
    <property type="entry name" value="AAA_lid_3"/>
</dbReference>
<dbReference type="Pfam" id="PF00004">
    <property type="entry name" value="AAA"/>
    <property type="match status" value="2"/>
</dbReference>
<feature type="domain" description="AAA+ ATPase" evidence="11">
    <location>
        <begin position="225"/>
        <end position="448"/>
    </location>
</feature>
<name>A0ABW1J555_9PSEU</name>
<feature type="transmembrane region" description="Helical" evidence="10">
    <location>
        <begin position="114"/>
        <end position="133"/>
    </location>
</feature>